<protein>
    <recommendedName>
        <fullName evidence="5">Terminase</fullName>
    </recommendedName>
</protein>
<dbReference type="InterPro" id="IPR046461">
    <property type="entry name" value="TerL_ATPase"/>
</dbReference>
<dbReference type="Pfam" id="PF03354">
    <property type="entry name" value="TerL_ATPase"/>
    <property type="match status" value="1"/>
</dbReference>
<evidence type="ECO:0008006" key="5">
    <source>
        <dbReference type="Google" id="ProtNLM"/>
    </source>
</evidence>
<evidence type="ECO:0000259" key="1">
    <source>
        <dbReference type="Pfam" id="PF03354"/>
    </source>
</evidence>
<dbReference type="InterPro" id="IPR005021">
    <property type="entry name" value="Terminase_largesu-like"/>
</dbReference>
<sequence>MTVWSCACPDWEARIKAGRSLLPDLPLVRSEADRGLAIFNRLRLPDVAGQPTLREAAGDWMRDLVVAIFGAYDPEAKVRHLREYFALVPKKNSKTTGGAAIMVTAMLVNRRPRAEFLIVAPTQEVADLAFRQAVGMVDSDPVLALKFHVQEHLKKITYRPTGAFLKVKSFDTKVVTGSKPTGVLLDELHVIAEHKDADRVIGQLRGGMISQPEAFLLTITTQSERPPMGVFRSELHKARAVRDGQLAAPLCPILYEMPAGTDWKDPANWSMVTPNAGKSITVERLVPDFQAAEQSGEQELRRWATQHLNVEIGLALRSDRWTGGEFWERGADPTLTLDALLDRSEVVCIGIDGGGLDDLFGLCVLGRDKVSRGWLAWSHAWCHEGVLERRKSIAARLQQFKDAGELTIVTDELDDISAIVAVVERVKDAGLLACVGVDPAGLGEFIEALAEIEVTQEAKLLVGVPQGYGMMNAIKTTERKLANGTLRHAGLGLMAWAVSNLKIEPTATAIRATKQNAGDAKIDPVMALFDAVVPMSLNPEPPANANLAGFLADPLFG</sequence>
<feature type="domain" description="Terminase large subunit-like endonuclease" evidence="2">
    <location>
        <begin position="254"/>
        <end position="533"/>
    </location>
</feature>
<evidence type="ECO:0000313" key="3">
    <source>
        <dbReference type="EMBL" id="GJE67959.1"/>
    </source>
</evidence>
<evidence type="ECO:0000313" key="4">
    <source>
        <dbReference type="Proteomes" id="UP001055039"/>
    </source>
</evidence>
<dbReference type="RefSeq" id="WP_238228838.1">
    <property type="nucleotide sequence ID" value="NZ_BAAADH010000054.1"/>
</dbReference>
<dbReference type="Pfam" id="PF20441">
    <property type="entry name" value="TerL_nuclease"/>
    <property type="match status" value="1"/>
</dbReference>
<dbReference type="Proteomes" id="UP001055039">
    <property type="component" value="Unassembled WGS sequence"/>
</dbReference>
<dbReference type="EMBL" id="BPRC01000038">
    <property type="protein sequence ID" value="GJE67959.1"/>
    <property type="molecule type" value="Genomic_DNA"/>
</dbReference>
<gene>
    <name evidence="3" type="ORF">LNAOJCKE_5194</name>
</gene>
<name>A0ABQ4UL15_9HYPH</name>
<dbReference type="InterPro" id="IPR027417">
    <property type="entry name" value="P-loop_NTPase"/>
</dbReference>
<keyword evidence="4" id="KW-1185">Reference proteome</keyword>
<dbReference type="PANTHER" id="PTHR41287:SF1">
    <property type="entry name" value="PROTEIN YMFN"/>
    <property type="match status" value="1"/>
</dbReference>
<reference evidence="3" key="2">
    <citation type="submission" date="2021-08" db="EMBL/GenBank/DDBJ databases">
        <authorList>
            <person name="Tani A."/>
            <person name="Ola A."/>
            <person name="Ogura Y."/>
            <person name="Katsura K."/>
            <person name="Hayashi T."/>
        </authorList>
    </citation>
    <scope>NUCLEOTIDE SEQUENCE</scope>
    <source>
        <strain evidence="3">NBRC 15686</strain>
    </source>
</reference>
<dbReference type="Gene3D" id="3.40.50.300">
    <property type="entry name" value="P-loop containing nucleotide triphosphate hydrolases"/>
    <property type="match status" value="1"/>
</dbReference>
<evidence type="ECO:0000259" key="2">
    <source>
        <dbReference type="Pfam" id="PF20441"/>
    </source>
</evidence>
<organism evidence="3 4">
    <name type="scientific">Methylorubrum aminovorans</name>
    <dbReference type="NCBI Taxonomy" id="269069"/>
    <lineage>
        <taxon>Bacteria</taxon>
        <taxon>Pseudomonadati</taxon>
        <taxon>Pseudomonadota</taxon>
        <taxon>Alphaproteobacteria</taxon>
        <taxon>Hyphomicrobiales</taxon>
        <taxon>Methylobacteriaceae</taxon>
        <taxon>Methylorubrum</taxon>
    </lineage>
</organism>
<proteinExistence type="predicted"/>
<comment type="caution">
    <text evidence="3">The sequence shown here is derived from an EMBL/GenBank/DDBJ whole genome shotgun (WGS) entry which is preliminary data.</text>
</comment>
<dbReference type="PANTHER" id="PTHR41287">
    <property type="match status" value="1"/>
</dbReference>
<reference evidence="3" key="1">
    <citation type="journal article" date="2021" name="Front. Microbiol.">
        <title>Comprehensive Comparative Genomics and Phenotyping of Methylobacterium Species.</title>
        <authorList>
            <person name="Alessa O."/>
            <person name="Ogura Y."/>
            <person name="Fujitani Y."/>
            <person name="Takami H."/>
            <person name="Hayashi T."/>
            <person name="Sahin N."/>
            <person name="Tani A."/>
        </authorList>
    </citation>
    <scope>NUCLEOTIDE SEQUENCE</scope>
    <source>
        <strain evidence="3">NBRC 15686</strain>
    </source>
</reference>
<dbReference type="InterPro" id="IPR046462">
    <property type="entry name" value="TerL_nuclease"/>
</dbReference>
<accession>A0ABQ4UL15</accession>
<feature type="domain" description="Terminase large subunit-like ATPase" evidence="1">
    <location>
        <begin position="64"/>
        <end position="223"/>
    </location>
</feature>